<name>A0A1I4DH30_9HYPH</name>
<dbReference type="InterPro" id="IPR050194">
    <property type="entry name" value="Glycosyltransferase_grp1"/>
</dbReference>
<evidence type="ECO:0000313" key="1">
    <source>
        <dbReference type="EMBL" id="SFK91426.1"/>
    </source>
</evidence>
<dbReference type="Proteomes" id="UP000199598">
    <property type="component" value="Unassembled WGS sequence"/>
</dbReference>
<keyword evidence="2" id="KW-1185">Reference proteome</keyword>
<dbReference type="PANTHER" id="PTHR45947:SF3">
    <property type="entry name" value="SULFOQUINOVOSYL TRANSFERASE SQD2"/>
    <property type="match status" value="1"/>
</dbReference>
<sequence length="376" mass="41470">MKVAFTAPMKPIDHPVPSGDRTMGRLIVRALHLAGHEVEIASTFRSWRAEGGEDVTRDVKELALAEAKAIAERWIEHSDVPDVFLTYHLYHKAPDWIGPYLCAKFNIPYVVVEASRAPKRQAGNWALGFNAADAALAQASQVVALTKSDAQCLKEVLNEDVLTVLPPFLETAKFEVSHSVTKGSADGKIRLLCAGMMREGDKQFSYMVLAAALKQIADLPWRLTIAGDGPARGEIEPLFDRERTEFVGLIPWQEMPRLYRSHDIFVWPAIREAFGFVFLEAQSCGLPVVGGRVFGVPDIVEEGTSGLLSDEGDASALAQNLMSLIKNTHKRENMGLAAIENIHKNHSLEAGARGLDRVLNAALEHHQFKRRVHGGR</sequence>
<proteinExistence type="predicted"/>
<protein>
    <submittedName>
        <fullName evidence="1">Glycosyltransferase involved in cell wall bisynthesis</fullName>
    </submittedName>
</protein>
<comment type="caution">
    <text evidence="1">The sequence shown here is derived from an EMBL/GenBank/DDBJ whole genome shotgun (WGS) entry which is preliminary data.</text>
</comment>
<reference evidence="1 2" key="1">
    <citation type="submission" date="2016-10" db="EMBL/GenBank/DDBJ databases">
        <authorList>
            <person name="Varghese N."/>
            <person name="Submissions S."/>
        </authorList>
    </citation>
    <scope>NUCLEOTIDE SEQUENCE [LARGE SCALE GENOMIC DNA]</scope>
    <source>
        <strain evidence="1 2">DSM 16392</strain>
    </source>
</reference>
<dbReference type="SUPFAM" id="SSF53756">
    <property type="entry name" value="UDP-Glycosyltransferase/glycogen phosphorylase"/>
    <property type="match status" value="1"/>
</dbReference>
<dbReference type="CDD" id="cd03801">
    <property type="entry name" value="GT4_PimA-like"/>
    <property type="match status" value="1"/>
</dbReference>
<dbReference type="Gene3D" id="3.40.50.2000">
    <property type="entry name" value="Glycogen Phosphorylase B"/>
    <property type="match status" value="2"/>
</dbReference>
<dbReference type="PANTHER" id="PTHR45947">
    <property type="entry name" value="SULFOQUINOVOSYL TRANSFERASE SQD2"/>
    <property type="match status" value="1"/>
</dbReference>
<organism evidence="1 2">
    <name type="scientific">Pseudovibrio ascidiaceicola</name>
    <dbReference type="NCBI Taxonomy" id="285279"/>
    <lineage>
        <taxon>Bacteria</taxon>
        <taxon>Pseudomonadati</taxon>
        <taxon>Pseudomonadota</taxon>
        <taxon>Alphaproteobacteria</taxon>
        <taxon>Hyphomicrobiales</taxon>
        <taxon>Stappiaceae</taxon>
        <taxon>Pseudovibrio</taxon>
    </lineage>
</organism>
<gene>
    <name evidence="1" type="ORF">SAMN04488518_111141</name>
</gene>
<dbReference type="EMBL" id="FOSK01000011">
    <property type="protein sequence ID" value="SFK91426.1"/>
    <property type="molecule type" value="Genomic_DNA"/>
</dbReference>
<dbReference type="Pfam" id="PF13692">
    <property type="entry name" value="Glyco_trans_1_4"/>
    <property type="match status" value="1"/>
</dbReference>
<evidence type="ECO:0000313" key="2">
    <source>
        <dbReference type="Proteomes" id="UP000199598"/>
    </source>
</evidence>
<accession>A0A1I4DH30</accession>
<dbReference type="RefSeq" id="WP_093522105.1">
    <property type="nucleotide sequence ID" value="NZ_FOSK01000011.1"/>
</dbReference>